<keyword evidence="1" id="KW-1133">Transmembrane helix</keyword>
<evidence type="ECO:0000256" key="1">
    <source>
        <dbReference type="SAM" id="Phobius"/>
    </source>
</evidence>
<keyword evidence="1" id="KW-0812">Transmembrane</keyword>
<comment type="caution">
    <text evidence="2">The sequence shown here is derived from an EMBL/GenBank/DDBJ whole genome shotgun (WGS) entry which is preliminary data.</text>
</comment>
<accession>A0ABP8RYT7</accession>
<dbReference type="EMBL" id="BAABGT010000076">
    <property type="protein sequence ID" value="GAA4553784.1"/>
    <property type="molecule type" value="Genomic_DNA"/>
</dbReference>
<reference evidence="3" key="1">
    <citation type="journal article" date="2019" name="Int. J. Syst. Evol. Microbiol.">
        <title>The Global Catalogue of Microorganisms (GCM) 10K type strain sequencing project: providing services to taxonomists for standard genome sequencing and annotation.</title>
        <authorList>
            <consortium name="The Broad Institute Genomics Platform"/>
            <consortium name="The Broad Institute Genome Sequencing Center for Infectious Disease"/>
            <person name="Wu L."/>
            <person name="Ma J."/>
        </authorList>
    </citation>
    <scope>NUCLEOTIDE SEQUENCE [LARGE SCALE GENOMIC DNA]</scope>
    <source>
        <strain evidence="3">JCM 17906</strain>
    </source>
</reference>
<evidence type="ECO:0000313" key="2">
    <source>
        <dbReference type="EMBL" id="GAA4553784.1"/>
    </source>
</evidence>
<dbReference type="Proteomes" id="UP001501598">
    <property type="component" value="Unassembled WGS sequence"/>
</dbReference>
<proteinExistence type="predicted"/>
<evidence type="ECO:0000313" key="3">
    <source>
        <dbReference type="Proteomes" id="UP001501598"/>
    </source>
</evidence>
<name>A0ABP8RYT7_9PSEU</name>
<organism evidence="2 3">
    <name type="scientific">Pseudonocardia xishanensis</name>
    <dbReference type="NCBI Taxonomy" id="630995"/>
    <lineage>
        <taxon>Bacteria</taxon>
        <taxon>Bacillati</taxon>
        <taxon>Actinomycetota</taxon>
        <taxon>Actinomycetes</taxon>
        <taxon>Pseudonocardiales</taxon>
        <taxon>Pseudonocardiaceae</taxon>
        <taxon>Pseudonocardia</taxon>
    </lineage>
</organism>
<keyword evidence="3" id="KW-1185">Reference proteome</keyword>
<feature type="transmembrane region" description="Helical" evidence="1">
    <location>
        <begin position="25"/>
        <end position="49"/>
    </location>
</feature>
<protein>
    <submittedName>
        <fullName evidence="2">Uncharacterized protein</fullName>
    </submittedName>
</protein>
<gene>
    <name evidence="2" type="ORF">GCM10023175_50510</name>
</gene>
<keyword evidence="1" id="KW-0472">Membrane</keyword>
<sequence>MLRPGQPPPAAPFAAYMLLKRKCGLLALASPVLVLAAVVLLGGLAVLLVNDWNAVAGTQSSTACEAEHAARGEVVLCDANRRII</sequence>